<feature type="compositionally biased region" description="Basic and acidic residues" evidence="1">
    <location>
        <begin position="116"/>
        <end position="126"/>
    </location>
</feature>
<comment type="caution">
    <text evidence="2">The sequence shown here is derived from an EMBL/GenBank/DDBJ whole genome shotgun (WGS) entry which is preliminary data.</text>
</comment>
<feature type="compositionally biased region" description="Basic and acidic residues" evidence="1">
    <location>
        <begin position="66"/>
        <end position="75"/>
    </location>
</feature>
<gene>
    <name evidence="2" type="ORF">HMN09_00372500</name>
</gene>
<dbReference type="AlphaFoldDB" id="A0A8H6WHA4"/>
<sequence length="399" mass="43670">MASERSSTDSILVSAMKQNAELKAAVAEKDRDVRAAEQALSILVRENEDLEKKVNDAKAGAGETSQRMERIRQKLHDADAEIDRLRGDLRRRKDDIRRLRDEHDVLQRANAHLSRRRSELQPERQSRPVSSVSESVSAPGAPPPYSPAIPQSRTPEPWSKQDIPKRYMRTLPAPTTIAETFDATTALLACSSAHKVLEACQSLSRRHTLYLPGRITWVGVGGGHALGYAPTHEFYNGAWRPHTQLTDLASAGGGAEVELFVGYNLMVHYAGTYRVHSFRGVEGYVPGGDVPDAVSHASVYNAMRLRGGPSSAEAARRIRENAAWARGDSDGRVKVECFGLERVGFDGEVYGALRARFPGGESEIAASGESGIGGEFGKRKGYGMAGQEGKPKWKKRRVG</sequence>
<feature type="region of interest" description="Disordered" evidence="1">
    <location>
        <begin position="53"/>
        <end position="75"/>
    </location>
</feature>
<evidence type="ECO:0000256" key="1">
    <source>
        <dbReference type="SAM" id="MobiDB-lite"/>
    </source>
</evidence>
<dbReference type="Proteomes" id="UP000613580">
    <property type="component" value="Unassembled WGS sequence"/>
</dbReference>
<dbReference type="OrthoDB" id="3060478at2759"/>
<evidence type="ECO:0000313" key="3">
    <source>
        <dbReference type="Proteomes" id="UP000613580"/>
    </source>
</evidence>
<feature type="region of interest" description="Disordered" evidence="1">
    <location>
        <begin position="364"/>
        <end position="399"/>
    </location>
</feature>
<evidence type="ECO:0000313" key="2">
    <source>
        <dbReference type="EMBL" id="KAF7318614.1"/>
    </source>
</evidence>
<feature type="compositionally biased region" description="Low complexity" evidence="1">
    <location>
        <begin position="127"/>
        <end position="139"/>
    </location>
</feature>
<feature type="region of interest" description="Disordered" evidence="1">
    <location>
        <begin position="110"/>
        <end position="163"/>
    </location>
</feature>
<organism evidence="2 3">
    <name type="scientific">Mycena chlorophos</name>
    <name type="common">Agaric fungus</name>
    <name type="synonym">Agaricus chlorophos</name>
    <dbReference type="NCBI Taxonomy" id="658473"/>
    <lineage>
        <taxon>Eukaryota</taxon>
        <taxon>Fungi</taxon>
        <taxon>Dikarya</taxon>
        <taxon>Basidiomycota</taxon>
        <taxon>Agaricomycotina</taxon>
        <taxon>Agaricomycetes</taxon>
        <taxon>Agaricomycetidae</taxon>
        <taxon>Agaricales</taxon>
        <taxon>Marasmiineae</taxon>
        <taxon>Mycenaceae</taxon>
        <taxon>Mycena</taxon>
    </lineage>
</organism>
<dbReference type="EMBL" id="JACAZE010000004">
    <property type="protein sequence ID" value="KAF7318614.1"/>
    <property type="molecule type" value="Genomic_DNA"/>
</dbReference>
<name>A0A8H6WHA4_MYCCL</name>
<keyword evidence="3" id="KW-1185">Reference proteome</keyword>
<proteinExistence type="predicted"/>
<reference evidence="2" key="1">
    <citation type="submission" date="2020-05" db="EMBL/GenBank/DDBJ databases">
        <title>Mycena genomes resolve the evolution of fungal bioluminescence.</title>
        <authorList>
            <person name="Tsai I.J."/>
        </authorList>
    </citation>
    <scope>NUCLEOTIDE SEQUENCE</scope>
    <source>
        <strain evidence="2">110903Hualien_Pintung</strain>
    </source>
</reference>
<protein>
    <submittedName>
        <fullName evidence="2">Uncharacterized protein</fullName>
    </submittedName>
</protein>
<accession>A0A8H6WHA4</accession>